<evidence type="ECO:0000256" key="2">
    <source>
        <dbReference type="ARBA" id="ARBA00022741"/>
    </source>
</evidence>
<keyword evidence="6 7" id="KW-0009">Actin-binding</keyword>
<dbReference type="GO" id="GO:0007015">
    <property type="term" value="P:actin filament organization"/>
    <property type="evidence" value="ECO:0007669"/>
    <property type="project" value="TreeGrafter"/>
</dbReference>
<feature type="region of interest" description="Actin-binding" evidence="7">
    <location>
        <begin position="659"/>
        <end position="681"/>
    </location>
</feature>
<feature type="binding site" evidence="7">
    <location>
        <begin position="177"/>
        <end position="184"/>
    </location>
    <ligand>
        <name>ATP</name>
        <dbReference type="ChEBI" id="CHEBI:30616"/>
    </ligand>
</feature>
<dbReference type="InterPro" id="IPR001609">
    <property type="entry name" value="Myosin_head_motor_dom-like"/>
</dbReference>
<dbReference type="FunFam" id="1.10.10.820:FF:000001">
    <property type="entry name" value="Myosin heavy chain"/>
    <property type="match status" value="1"/>
</dbReference>
<proteinExistence type="inferred from homology"/>
<evidence type="ECO:0000256" key="8">
    <source>
        <dbReference type="SAM" id="Coils"/>
    </source>
</evidence>
<dbReference type="Proteomes" id="UP000746747">
    <property type="component" value="Unassembled WGS sequence"/>
</dbReference>
<dbReference type="Gene3D" id="1.20.5.190">
    <property type="match status" value="3"/>
</dbReference>
<dbReference type="SMART" id="SM00242">
    <property type="entry name" value="MYSc"/>
    <property type="match status" value="1"/>
</dbReference>
<evidence type="ECO:0000256" key="1">
    <source>
        <dbReference type="ARBA" id="ARBA00008314"/>
    </source>
</evidence>
<dbReference type="GO" id="GO:0016020">
    <property type="term" value="C:membrane"/>
    <property type="evidence" value="ECO:0007669"/>
    <property type="project" value="TreeGrafter"/>
</dbReference>
<keyword evidence="12" id="KW-1185">Reference proteome</keyword>
<dbReference type="InterPro" id="IPR036103">
    <property type="entry name" value="MYSc_Myo5"/>
</dbReference>
<dbReference type="PROSITE" id="PS50096">
    <property type="entry name" value="IQ"/>
    <property type="match status" value="6"/>
</dbReference>
<dbReference type="InterPro" id="IPR027417">
    <property type="entry name" value="P-loop_NTPase"/>
</dbReference>
<dbReference type="GO" id="GO:0005737">
    <property type="term" value="C:cytoplasm"/>
    <property type="evidence" value="ECO:0007669"/>
    <property type="project" value="TreeGrafter"/>
</dbReference>
<evidence type="ECO:0000313" key="11">
    <source>
        <dbReference type="EMBL" id="CAG9530112.1"/>
    </source>
</evidence>
<dbReference type="PANTHER" id="PTHR13140">
    <property type="entry name" value="MYOSIN"/>
    <property type="match status" value="1"/>
</dbReference>
<dbReference type="GO" id="GO:0000146">
    <property type="term" value="F:microfilament motor activity"/>
    <property type="evidence" value="ECO:0007669"/>
    <property type="project" value="TreeGrafter"/>
</dbReference>
<dbReference type="PANTHER" id="PTHR13140:SF706">
    <property type="entry name" value="DILUTE CLASS UNCONVENTIONAL MYOSIN, ISOFORM C"/>
    <property type="match status" value="1"/>
</dbReference>
<protein>
    <recommendedName>
        <fullName evidence="10">Myosin motor domain-containing protein</fullName>
    </recommendedName>
</protein>
<feature type="coiled-coil region" evidence="8">
    <location>
        <begin position="931"/>
        <end position="1087"/>
    </location>
</feature>
<dbReference type="GO" id="GO:0051015">
    <property type="term" value="F:actin filament binding"/>
    <property type="evidence" value="ECO:0007669"/>
    <property type="project" value="TreeGrafter"/>
</dbReference>
<dbReference type="Gene3D" id="1.20.58.530">
    <property type="match status" value="1"/>
</dbReference>
<accession>A0A8J2LLL2</accession>
<dbReference type="OrthoDB" id="6108017at2759"/>
<dbReference type="Pfam" id="PF00063">
    <property type="entry name" value="Myosin_head"/>
    <property type="match status" value="1"/>
</dbReference>
<dbReference type="GO" id="GO:0005524">
    <property type="term" value="F:ATP binding"/>
    <property type="evidence" value="ECO:0007669"/>
    <property type="project" value="UniProtKB-UniRule"/>
</dbReference>
<evidence type="ECO:0000256" key="7">
    <source>
        <dbReference type="PROSITE-ProRule" id="PRU00782"/>
    </source>
</evidence>
<keyword evidence="2 7" id="KW-0547">Nucleotide-binding</keyword>
<evidence type="ECO:0000256" key="6">
    <source>
        <dbReference type="ARBA" id="ARBA00023203"/>
    </source>
</evidence>
<organism evidence="11 12">
    <name type="scientific">Cercopithifilaria johnstoni</name>
    <dbReference type="NCBI Taxonomy" id="2874296"/>
    <lineage>
        <taxon>Eukaryota</taxon>
        <taxon>Metazoa</taxon>
        <taxon>Ecdysozoa</taxon>
        <taxon>Nematoda</taxon>
        <taxon>Chromadorea</taxon>
        <taxon>Rhabditida</taxon>
        <taxon>Spirurina</taxon>
        <taxon>Spiruromorpha</taxon>
        <taxon>Filarioidea</taxon>
        <taxon>Onchocercidae</taxon>
        <taxon>Cercopithifilaria</taxon>
    </lineage>
</organism>
<dbReference type="EMBL" id="CAKAEH010000167">
    <property type="protein sequence ID" value="CAG9530112.1"/>
    <property type="molecule type" value="Genomic_DNA"/>
</dbReference>
<sequence>MINDFATVDDRGKLFQIENYKKGTRVWLRDPEKVWIDGELLDDLKFTLRNKIRLQDGQVIEFDLVETEKLPFLCNPDILLGCDDLTTLSYLHEPAVLNHLNFRFVRREAIYTYCGIVLVAINPYTNCSQLYGDDVIQVYRGVGKQVRELDPHIYAVAEEAFFDLSKFDKDQSVIVSGESGAGKTVSAKFVMRYLTSVACSSSSKSYGNKQVDGIEDRVLASNPIMEAVGNAKTIRNDNSSRFGKYIQIDFNDRFGIGGAELKTYLLEKSRVVFQADNERNYHIFYQICASRSHALVEDLELDNWSSYFYTSQGNSGEVETIDDRSDFLQTLAAFDLFHISTDAQKSVLRFFAGLLLFGNIRFVDGRDEYAKIDQNSSNAINQLCEKMYEVNKDDLCMWLIAREIVAGGESVRKPLTTAEAVERRDALVKMLYAAAFAWIVKKVNEALGEPIKSSKSKNTGRFIGVLDIYGFETLEVNSFEQFCINYANEKLQQQFCQHVFKLEQLEYEREEIDWTRIDFYDNQPCIDLIEGRPGIIDCLDEQCKMGQGGDHDWLEKLRTCEWLKKAQHFKLPKIKNPTFVIKHFAADVIYNVDGFMAKNKDTVSEQLMSVMKNSKFYLMHEILDAESGKKSLEGRNNFLISNTKNSIKKSVSFQFRDSLRELITVLSSTRPHYVRCIKPNDEKLPFTFKPKRAIQQLRACGILETVRISAAGYPSRWMYEDFSRRYRILYPKKKLWLEEPKIFAEKACSKYLESKMYALGKTKIFFRTGQVALLERVLHQKLTNSTVMIQKIWKGYISRKKYRYIKESLLKIQVYTRAFLAYRRMKYLQMYRATVCIQTAFRRYAAQRRYSLLKAVIIMIQTLYRASVLRQKMEKLRREQKAIVIQKYWRGWLVRRNQIEHNKKIVMIQCQVRQWLARRRLRELKIEARSVGHLQKLNKGLENKIISLQQKLDFMTAENGRLWTISAEADKMRAEMAKLETQRCVLLATKAHAEDLEAKVKLLEAIRKEEAAKNIKLEEELQNTKDGLKMECEEAAAKLNALNIELSSLRTRYNNLTKQKKLVDSELAKERNRCLASEKEIAKMREQLLANANLLASPALSRTGSVRLTQKSLNQSALIAVTNGKIVTDDAADNEIDEMVLILKQQHVINVLRSKMEQISRENDHLKLIMDANMLIENLDKQTTMRVFEAQQLQELELAYTKLKDEMGRLLEEKLRNGPEAVNFRSFVEKILEENDRRREEAAELRAILAARFEQRAQASNSSHPDSDHWSGIQSDDGSCNDLDEELNLGRQCRQFKSHIQNAEIERLEHRLNELAASKVNDCFG</sequence>
<evidence type="ECO:0000256" key="4">
    <source>
        <dbReference type="ARBA" id="ARBA00023123"/>
    </source>
</evidence>
<comment type="caution">
    <text evidence="11">The sequence shown here is derived from an EMBL/GenBank/DDBJ whole genome shotgun (WGS) entry which is preliminary data.</text>
</comment>
<evidence type="ECO:0000259" key="10">
    <source>
        <dbReference type="PROSITE" id="PS51456"/>
    </source>
</evidence>
<name>A0A8J2LLL2_9BILA</name>
<dbReference type="InterPro" id="IPR000048">
    <property type="entry name" value="IQ_motif_EF-hand-BS"/>
</dbReference>
<dbReference type="PRINTS" id="PR00193">
    <property type="entry name" value="MYOSINHEAVY"/>
</dbReference>
<feature type="coiled-coil region" evidence="8">
    <location>
        <begin position="1186"/>
        <end position="1248"/>
    </location>
</feature>
<evidence type="ECO:0000256" key="3">
    <source>
        <dbReference type="ARBA" id="ARBA00022840"/>
    </source>
</evidence>
<keyword evidence="4 7" id="KW-0518">Myosin</keyword>
<dbReference type="Gene3D" id="1.20.120.720">
    <property type="entry name" value="Myosin VI head, motor domain, U50 subdomain"/>
    <property type="match status" value="1"/>
</dbReference>
<dbReference type="Pfam" id="PF00612">
    <property type="entry name" value="IQ"/>
    <property type="match status" value="3"/>
</dbReference>
<dbReference type="SMART" id="SM00015">
    <property type="entry name" value="IQ"/>
    <property type="match status" value="6"/>
</dbReference>
<dbReference type="GO" id="GO:0016459">
    <property type="term" value="C:myosin complex"/>
    <property type="evidence" value="ECO:0007669"/>
    <property type="project" value="UniProtKB-KW"/>
</dbReference>
<evidence type="ECO:0000313" key="12">
    <source>
        <dbReference type="Proteomes" id="UP000746747"/>
    </source>
</evidence>
<dbReference type="Gene3D" id="3.40.850.10">
    <property type="entry name" value="Kinesin motor domain"/>
    <property type="match status" value="1"/>
</dbReference>
<dbReference type="SUPFAM" id="SSF52540">
    <property type="entry name" value="P-loop containing nucleoside triphosphate hydrolases"/>
    <property type="match status" value="2"/>
</dbReference>
<dbReference type="Gene3D" id="1.10.10.820">
    <property type="match status" value="1"/>
</dbReference>
<dbReference type="CDD" id="cd01380">
    <property type="entry name" value="MYSc_Myo5"/>
    <property type="match status" value="1"/>
</dbReference>
<keyword evidence="3 7" id="KW-0067">ATP-binding</keyword>
<feature type="region of interest" description="Disordered" evidence="9">
    <location>
        <begin position="1256"/>
        <end position="1277"/>
    </location>
</feature>
<keyword evidence="5 7" id="KW-0505">Motor protein</keyword>
<reference evidence="11" key="1">
    <citation type="submission" date="2021-09" db="EMBL/GenBank/DDBJ databases">
        <authorList>
            <consortium name="Pathogen Informatics"/>
        </authorList>
    </citation>
    <scope>NUCLEOTIDE SEQUENCE</scope>
</reference>
<gene>
    <name evidence="11" type="ORF">CJOHNSTONI_LOCUS636</name>
</gene>
<dbReference type="InterPro" id="IPR036961">
    <property type="entry name" value="Kinesin_motor_dom_sf"/>
</dbReference>
<keyword evidence="8" id="KW-0175">Coiled coil</keyword>
<evidence type="ECO:0000256" key="5">
    <source>
        <dbReference type="ARBA" id="ARBA00023175"/>
    </source>
</evidence>
<feature type="domain" description="Myosin motor" evidence="10">
    <location>
        <begin position="80"/>
        <end position="779"/>
    </location>
</feature>
<dbReference type="PROSITE" id="PS51456">
    <property type="entry name" value="MYOSIN_MOTOR"/>
    <property type="match status" value="1"/>
</dbReference>
<comment type="similarity">
    <text evidence="1 7">Belongs to the TRAFAC class myosin-kinesin ATPase superfamily. Myosin family.</text>
</comment>
<evidence type="ECO:0000256" key="9">
    <source>
        <dbReference type="SAM" id="MobiDB-lite"/>
    </source>
</evidence>
<dbReference type="Gene3D" id="3.30.70.1590">
    <property type="match status" value="1"/>
</dbReference>